<protein>
    <submittedName>
        <fullName evidence="1">E3 ubiquitin protein ligase upl2, putative</fullName>
    </submittedName>
</protein>
<dbReference type="EMBL" id="GBRH01202527">
    <property type="protein sequence ID" value="JAD95368.1"/>
    <property type="molecule type" value="Transcribed_RNA"/>
</dbReference>
<organism evidence="1">
    <name type="scientific">Arundo donax</name>
    <name type="common">Giant reed</name>
    <name type="synonym">Donax arundinaceus</name>
    <dbReference type="NCBI Taxonomy" id="35708"/>
    <lineage>
        <taxon>Eukaryota</taxon>
        <taxon>Viridiplantae</taxon>
        <taxon>Streptophyta</taxon>
        <taxon>Embryophyta</taxon>
        <taxon>Tracheophyta</taxon>
        <taxon>Spermatophyta</taxon>
        <taxon>Magnoliopsida</taxon>
        <taxon>Liliopsida</taxon>
        <taxon>Poales</taxon>
        <taxon>Poaceae</taxon>
        <taxon>PACMAD clade</taxon>
        <taxon>Arundinoideae</taxon>
        <taxon>Arundineae</taxon>
        <taxon>Arundo</taxon>
    </lineage>
</organism>
<proteinExistence type="predicted"/>
<dbReference type="AlphaFoldDB" id="A0A0A9E8J5"/>
<accession>A0A0A9E8J5</accession>
<name>A0A0A9E8J5_ARUDO</name>
<evidence type="ECO:0000313" key="1">
    <source>
        <dbReference type="EMBL" id="JAD95368.1"/>
    </source>
</evidence>
<sequence length="40" mass="4338">MAPFSNLVISIELETLSSSCNAFFKCSINEEQNARASGVE</sequence>
<reference evidence="1" key="1">
    <citation type="submission" date="2014-09" db="EMBL/GenBank/DDBJ databases">
        <authorList>
            <person name="Magalhaes I.L.F."/>
            <person name="Oliveira U."/>
            <person name="Santos F.R."/>
            <person name="Vidigal T.H.D.A."/>
            <person name="Brescovit A.D."/>
            <person name="Santos A.J."/>
        </authorList>
    </citation>
    <scope>NUCLEOTIDE SEQUENCE</scope>
    <source>
        <tissue evidence="1">Shoot tissue taken approximately 20 cm above the soil surface</tissue>
    </source>
</reference>
<reference evidence="1" key="2">
    <citation type="journal article" date="2015" name="Data Brief">
        <title>Shoot transcriptome of the giant reed, Arundo donax.</title>
        <authorList>
            <person name="Barrero R.A."/>
            <person name="Guerrero F.D."/>
            <person name="Moolhuijzen P."/>
            <person name="Goolsby J.A."/>
            <person name="Tidwell J."/>
            <person name="Bellgard S.E."/>
            <person name="Bellgard M.I."/>
        </authorList>
    </citation>
    <scope>NUCLEOTIDE SEQUENCE</scope>
    <source>
        <tissue evidence="1">Shoot tissue taken approximately 20 cm above the soil surface</tissue>
    </source>
</reference>